<feature type="domain" description="RING-type" evidence="4">
    <location>
        <begin position="611"/>
        <end position="648"/>
    </location>
</feature>
<accession>A0AAV0VSI3</accession>
<dbReference type="GO" id="GO:0008270">
    <property type="term" value="F:zinc ion binding"/>
    <property type="evidence" value="ECO:0007669"/>
    <property type="project" value="UniProtKB-KW"/>
</dbReference>
<proteinExistence type="predicted"/>
<evidence type="ECO:0000259" key="4">
    <source>
        <dbReference type="PROSITE" id="PS50089"/>
    </source>
</evidence>
<evidence type="ECO:0000313" key="5">
    <source>
        <dbReference type="EMBL" id="CAI6347211.1"/>
    </source>
</evidence>
<sequence>MEHERYIYVKNGSKRNNTEYYKYQESSKYLCRGSIKIVKRNNVQVIKRIKHHNHEPDQNFLSLRSFKKSLKTRSVNENTPLNILYEQEARRNPEVAAHYSWKSAESLMRLSRKRSLPNVPETLKDLADQFDAGLLHRFQACGELIYKGYVVDNSGNHSIIFSSQTLIDRCIAMDAKELHVDATFKVIPSTPKCYQLLIIHVMIDNYSIPLVYVLMEKKTAEAYDAALHYVKHNLLPEFRPTVILTDFEAALRTELIRHFPTAAAHGCWFHVNQAVWRKMKKLGFLNLINTNEAALKTLKMIMVIPLLPAHQIEEGFIEAKRYASMHNVNMLRLFNYYERYWLQNVGVEVLSVYKKKFRTNNNVESFHNKLRQMFQTSHPNIWVFLGNICKLIDNYSIKLNQTDNGLVILNTKRAKYVANDKRIKSANRQLRQGLISVGTFLKRCSYSVAGYEERMRALAIGQIYNEVVENEVPQLLDIPNAGALNHMDDEAVENQVHPERRNIFDVSDDEVVDLDQETAADMSDEAVENQVRPERRNIFDVSDVEVVDLDQETAADMSENEEDYYTPEDKDPDMIVMMEHEARQRQLDMNNIPFVRIPPVLPSLENQHQLCIICTVEERTYALIPCGHKIICEDCLNRLEPKRCPLCNDYLTGSLRIF</sequence>
<dbReference type="Pfam" id="PF13920">
    <property type="entry name" value="zf-C3HC4_3"/>
    <property type="match status" value="1"/>
</dbReference>
<dbReference type="PROSITE" id="PS50089">
    <property type="entry name" value="ZF_RING_2"/>
    <property type="match status" value="1"/>
</dbReference>
<keyword evidence="1 3" id="KW-0479">Metal-binding</keyword>
<dbReference type="AlphaFoldDB" id="A0AAV0VSI3"/>
<dbReference type="SMART" id="SM00184">
    <property type="entry name" value="RING"/>
    <property type="match status" value="1"/>
</dbReference>
<organism evidence="5 6">
    <name type="scientific">Macrosiphum euphorbiae</name>
    <name type="common">potato aphid</name>
    <dbReference type="NCBI Taxonomy" id="13131"/>
    <lineage>
        <taxon>Eukaryota</taxon>
        <taxon>Metazoa</taxon>
        <taxon>Ecdysozoa</taxon>
        <taxon>Arthropoda</taxon>
        <taxon>Hexapoda</taxon>
        <taxon>Insecta</taxon>
        <taxon>Pterygota</taxon>
        <taxon>Neoptera</taxon>
        <taxon>Paraneoptera</taxon>
        <taxon>Hemiptera</taxon>
        <taxon>Sternorrhyncha</taxon>
        <taxon>Aphidomorpha</taxon>
        <taxon>Aphidoidea</taxon>
        <taxon>Aphididae</taxon>
        <taxon>Macrosiphini</taxon>
        <taxon>Macrosiphum</taxon>
    </lineage>
</organism>
<keyword evidence="6" id="KW-1185">Reference proteome</keyword>
<dbReference type="InterPro" id="IPR001841">
    <property type="entry name" value="Znf_RING"/>
</dbReference>
<dbReference type="PANTHER" id="PTHR47160:SF10">
    <property type="entry name" value="MULE TRANSPOSASE DOMAIN-CONTAINING PROTEIN"/>
    <property type="match status" value="1"/>
</dbReference>
<keyword evidence="2" id="KW-0862">Zinc</keyword>
<dbReference type="Gene3D" id="3.30.40.10">
    <property type="entry name" value="Zinc/RING finger domain, C3HC4 (zinc finger)"/>
    <property type="match status" value="1"/>
</dbReference>
<dbReference type="Gene3D" id="2.20.25.240">
    <property type="match status" value="1"/>
</dbReference>
<dbReference type="Proteomes" id="UP001160148">
    <property type="component" value="Unassembled WGS sequence"/>
</dbReference>
<comment type="caution">
    <text evidence="5">The sequence shown here is derived from an EMBL/GenBank/DDBJ whole genome shotgun (WGS) entry which is preliminary data.</text>
</comment>
<protein>
    <recommendedName>
        <fullName evidence="4">RING-type domain-containing protein</fullName>
    </recommendedName>
</protein>
<evidence type="ECO:0000256" key="1">
    <source>
        <dbReference type="ARBA" id="ARBA00022771"/>
    </source>
</evidence>
<keyword evidence="1 3" id="KW-0863">Zinc-finger</keyword>
<dbReference type="Pfam" id="PF10551">
    <property type="entry name" value="MULE"/>
    <property type="match status" value="1"/>
</dbReference>
<reference evidence="5 6" key="1">
    <citation type="submission" date="2023-01" db="EMBL/GenBank/DDBJ databases">
        <authorList>
            <person name="Whitehead M."/>
        </authorList>
    </citation>
    <scope>NUCLEOTIDE SEQUENCE [LARGE SCALE GENOMIC DNA]</scope>
</reference>
<evidence type="ECO:0000256" key="3">
    <source>
        <dbReference type="PROSITE-ProRule" id="PRU00175"/>
    </source>
</evidence>
<dbReference type="SUPFAM" id="SSF57850">
    <property type="entry name" value="RING/U-box"/>
    <property type="match status" value="1"/>
</dbReference>
<dbReference type="InterPro" id="IPR013083">
    <property type="entry name" value="Znf_RING/FYVE/PHD"/>
</dbReference>
<dbReference type="EMBL" id="CARXXK010000001">
    <property type="protein sequence ID" value="CAI6347211.1"/>
    <property type="molecule type" value="Genomic_DNA"/>
</dbReference>
<evidence type="ECO:0000313" key="6">
    <source>
        <dbReference type="Proteomes" id="UP001160148"/>
    </source>
</evidence>
<dbReference type="PANTHER" id="PTHR47160">
    <property type="entry name" value="PUTATIVE-RELATED"/>
    <property type="match status" value="1"/>
</dbReference>
<dbReference type="InterPro" id="IPR018289">
    <property type="entry name" value="MULE_transposase_dom"/>
</dbReference>
<name>A0AAV0VSI3_9HEMI</name>
<evidence type="ECO:0000256" key="2">
    <source>
        <dbReference type="ARBA" id="ARBA00022833"/>
    </source>
</evidence>
<gene>
    <name evidence="5" type="ORF">MEUPH1_LOCUS4026</name>
</gene>